<protein>
    <submittedName>
        <fullName evidence="7">MFS transporter</fullName>
    </submittedName>
</protein>
<sequence>MRTYRELFREREFTALFLFSAAQTAAQTVAGLALGVLVFRRTDSPLLAALAMFGPAFAQLLGAATVLSAADRLPPRAALTGLGGLLALGTAVQAVPGLPPGVLFPVLLALGVAGAAGGGVRYGLLHELLSRDGYLLGRSALGLASGPVQIGGFAIGGALVAALTPSGALLTAAALHLLSAGAARVGLRRRPPRAAGRPSVAATWRANAQLWSSAPRRCVYLALWVPNGLVVGVEALYVPYRPDAAGLLFAVGALGMLVGDVLVGRVLPAHRREGLAVPLCVLLAAPYLGFALEPGLPVAAALVAVATVGYGAGLLLQERLVALTPPELSGQALGLHGSGMLAMQGVGAAVAGAFAELTSATTAMAGTAAASLAVTALLAPGLRREGVLRRAEGGRSGASAAPRPQG</sequence>
<feature type="transmembrane region" description="Helical" evidence="6">
    <location>
        <begin position="136"/>
        <end position="162"/>
    </location>
</feature>
<keyword evidence="3 6" id="KW-0812">Transmembrane</keyword>
<evidence type="ECO:0000256" key="6">
    <source>
        <dbReference type="SAM" id="Phobius"/>
    </source>
</evidence>
<evidence type="ECO:0000313" key="7">
    <source>
        <dbReference type="EMBL" id="WUQ81904.1"/>
    </source>
</evidence>
<organism evidence="7 8">
    <name type="scientific">Kitasatospora purpeofusca</name>
    <dbReference type="NCBI Taxonomy" id="67352"/>
    <lineage>
        <taxon>Bacteria</taxon>
        <taxon>Bacillati</taxon>
        <taxon>Actinomycetota</taxon>
        <taxon>Actinomycetes</taxon>
        <taxon>Kitasatosporales</taxon>
        <taxon>Streptomycetaceae</taxon>
        <taxon>Kitasatospora</taxon>
    </lineage>
</organism>
<accession>A0ABZ1TUU4</accession>
<feature type="transmembrane region" description="Helical" evidence="6">
    <location>
        <begin position="244"/>
        <end position="263"/>
    </location>
</feature>
<feature type="transmembrane region" description="Helical" evidence="6">
    <location>
        <begin position="50"/>
        <end position="70"/>
    </location>
</feature>
<evidence type="ECO:0000256" key="3">
    <source>
        <dbReference type="ARBA" id="ARBA00022692"/>
    </source>
</evidence>
<comment type="subcellular location">
    <subcellularLocation>
        <location evidence="1">Cell membrane</location>
        <topology evidence="1">Multi-pass membrane protein</topology>
    </subcellularLocation>
</comment>
<feature type="transmembrane region" description="Helical" evidence="6">
    <location>
        <begin position="218"/>
        <end position="238"/>
    </location>
</feature>
<feature type="transmembrane region" description="Helical" evidence="6">
    <location>
        <begin position="102"/>
        <end position="124"/>
    </location>
</feature>
<feature type="transmembrane region" description="Helical" evidence="6">
    <location>
        <begin position="361"/>
        <end position="382"/>
    </location>
</feature>
<dbReference type="InterPro" id="IPR036259">
    <property type="entry name" value="MFS_trans_sf"/>
</dbReference>
<proteinExistence type="predicted"/>
<keyword evidence="2" id="KW-1003">Cell membrane</keyword>
<dbReference type="PANTHER" id="PTHR23513">
    <property type="entry name" value="INTEGRAL MEMBRANE EFFLUX PROTEIN-RELATED"/>
    <property type="match status" value="1"/>
</dbReference>
<evidence type="ECO:0000256" key="2">
    <source>
        <dbReference type="ARBA" id="ARBA00022475"/>
    </source>
</evidence>
<feature type="transmembrane region" description="Helical" evidence="6">
    <location>
        <begin position="168"/>
        <end position="187"/>
    </location>
</feature>
<evidence type="ECO:0000256" key="4">
    <source>
        <dbReference type="ARBA" id="ARBA00022989"/>
    </source>
</evidence>
<dbReference type="Proteomes" id="UP001432222">
    <property type="component" value="Chromosome"/>
</dbReference>
<feature type="transmembrane region" description="Helical" evidence="6">
    <location>
        <begin position="275"/>
        <end position="292"/>
    </location>
</feature>
<dbReference type="SUPFAM" id="SSF103473">
    <property type="entry name" value="MFS general substrate transporter"/>
    <property type="match status" value="1"/>
</dbReference>
<feature type="transmembrane region" description="Helical" evidence="6">
    <location>
        <begin position="77"/>
        <end position="96"/>
    </location>
</feature>
<keyword evidence="4 6" id="KW-1133">Transmembrane helix</keyword>
<feature type="transmembrane region" description="Helical" evidence="6">
    <location>
        <begin position="337"/>
        <end position="355"/>
    </location>
</feature>
<evidence type="ECO:0000256" key="5">
    <source>
        <dbReference type="ARBA" id="ARBA00023136"/>
    </source>
</evidence>
<evidence type="ECO:0000256" key="1">
    <source>
        <dbReference type="ARBA" id="ARBA00004651"/>
    </source>
</evidence>
<dbReference type="Gene3D" id="1.20.1250.20">
    <property type="entry name" value="MFS general substrate transporter like domains"/>
    <property type="match status" value="1"/>
</dbReference>
<dbReference type="EMBL" id="CP108110">
    <property type="protein sequence ID" value="WUQ81904.1"/>
    <property type="molecule type" value="Genomic_DNA"/>
</dbReference>
<dbReference type="RefSeq" id="WP_328952978.1">
    <property type="nucleotide sequence ID" value="NZ_CP108110.1"/>
</dbReference>
<gene>
    <name evidence="7" type="ORF">OHA16_02290</name>
</gene>
<feature type="transmembrane region" description="Helical" evidence="6">
    <location>
        <begin position="298"/>
        <end position="316"/>
    </location>
</feature>
<dbReference type="PANTHER" id="PTHR23513:SF11">
    <property type="entry name" value="STAPHYLOFERRIN A TRANSPORTER"/>
    <property type="match status" value="1"/>
</dbReference>
<reference evidence="7" key="1">
    <citation type="submission" date="2022-10" db="EMBL/GenBank/DDBJ databases">
        <title>The complete genomes of actinobacterial strains from the NBC collection.</title>
        <authorList>
            <person name="Joergensen T.S."/>
            <person name="Alvarez Arevalo M."/>
            <person name="Sterndorff E.B."/>
            <person name="Faurdal D."/>
            <person name="Vuksanovic O."/>
            <person name="Mourched A.-S."/>
            <person name="Charusanti P."/>
            <person name="Shaw S."/>
            <person name="Blin K."/>
            <person name="Weber T."/>
        </authorList>
    </citation>
    <scope>NUCLEOTIDE SEQUENCE</scope>
    <source>
        <strain evidence="7">NBC_00222</strain>
    </source>
</reference>
<evidence type="ECO:0000313" key="8">
    <source>
        <dbReference type="Proteomes" id="UP001432222"/>
    </source>
</evidence>
<name>A0ABZ1TUU4_9ACTN</name>
<keyword evidence="5 6" id="KW-0472">Membrane</keyword>
<keyword evidence="8" id="KW-1185">Reference proteome</keyword>